<comment type="subcellular location">
    <subcellularLocation>
        <location evidence="9">Cytoplasm</location>
    </subcellularLocation>
</comment>
<evidence type="ECO:0000256" key="9">
    <source>
        <dbReference type="HAMAP-Rule" id="MF_00151"/>
    </source>
</evidence>
<keyword evidence="4 9" id="KW-0547">Nucleotide-binding</keyword>
<keyword evidence="6 9" id="KW-0460">Magnesium</keyword>
<reference evidence="11 12" key="1">
    <citation type="journal article" date="2022" name="ISME Commun">
        <title>Vulcanimicrobium alpinus gen. nov. sp. nov., the first cultivated representative of the candidate phylum 'Eremiobacterota', is a metabolically versatile aerobic anoxygenic phototroph.</title>
        <authorList>
            <person name="Yabe S."/>
            <person name="Muto K."/>
            <person name="Abe K."/>
            <person name="Yokota A."/>
            <person name="Staudigel H."/>
            <person name="Tebo B.M."/>
        </authorList>
    </citation>
    <scope>NUCLEOTIDE SEQUENCE [LARGE SCALE GENOMIC DNA]</scope>
    <source>
        <strain evidence="11 12">WC8-2</strain>
    </source>
</reference>
<dbReference type="CDD" id="cd02163">
    <property type="entry name" value="PPAT"/>
    <property type="match status" value="1"/>
</dbReference>
<dbReference type="KEGG" id="vab:WPS_15020"/>
<proteinExistence type="inferred from homology"/>
<evidence type="ECO:0000256" key="5">
    <source>
        <dbReference type="ARBA" id="ARBA00022840"/>
    </source>
</evidence>
<dbReference type="PANTHER" id="PTHR21342">
    <property type="entry name" value="PHOSPHOPANTETHEINE ADENYLYLTRANSFERASE"/>
    <property type="match status" value="1"/>
</dbReference>
<dbReference type="EC" id="2.7.7.3" evidence="9"/>
<feature type="binding site" evidence="9">
    <location>
        <position position="81"/>
    </location>
    <ligand>
        <name>substrate</name>
    </ligand>
</feature>
<dbReference type="Pfam" id="PF01467">
    <property type="entry name" value="CTP_transf_like"/>
    <property type="match status" value="1"/>
</dbReference>
<keyword evidence="5 9" id="KW-0067">ATP-binding</keyword>
<dbReference type="PRINTS" id="PR01020">
    <property type="entry name" value="LPSBIOSNTHSS"/>
</dbReference>
<gene>
    <name evidence="9 11" type="primary">coaD</name>
    <name evidence="11" type="ORF">WPS_15020</name>
</gene>
<evidence type="ECO:0000256" key="1">
    <source>
        <dbReference type="ARBA" id="ARBA00022490"/>
    </source>
</evidence>
<keyword evidence="2 9" id="KW-0808">Transferase</keyword>
<dbReference type="GO" id="GO:0005524">
    <property type="term" value="F:ATP binding"/>
    <property type="evidence" value="ECO:0007669"/>
    <property type="project" value="UniProtKB-KW"/>
</dbReference>
<evidence type="ECO:0000256" key="6">
    <source>
        <dbReference type="ARBA" id="ARBA00022842"/>
    </source>
</evidence>
<dbReference type="InterPro" id="IPR001980">
    <property type="entry name" value="PPAT"/>
</dbReference>
<evidence type="ECO:0000313" key="12">
    <source>
        <dbReference type="Proteomes" id="UP001317532"/>
    </source>
</evidence>
<feature type="binding site" evidence="9">
    <location>
        <begin position="16"/>
        <end position="17"/>
    </location>
    <ligand>
        <name>ATP</name>
        <dbReference type="ChEBI" id="CHEBI:30616"/>
    </ligand>
</feature>
<feature type="binding site" evidence="9">
    <location>
        <begin position="130"/>
        <end position="136"/>
    </location>
    <ligand>
        <name>ATP</name>
        <dbReference type="ChEBI" id="CHEBI:30616"/>
    </ligand>
</feature>
<keyword evidence="12" id="KW-1185">Reference proteome</keyword>
<evidence type="ECO:0000259" key="10">
    <source>
        <dbReference type="Pfam" id="PF01467"/>
    </source>
</evidence>
<dbReference type="GO" id="GO:0015937">
    <property type="term" value="P:coenzyme A biosynthetic process"/>
    <property type="evidence" value="ECO:0007669"/>
    <property type="project" value="UniProtKB-UniRule"/>
</dbReference>
<evidence type="ECO:0000256" key="3">
    <source>
        <dbReference type="ARBA" id="ARBA00022695"/>
    </source>
</evidence>
<feature type="binding site" evidence="9">
    <location>
        <position position="106"/>
    </location>
    <ligand>
        <name>ATP</name>
        <dbReference type="ChEBI" id="CHEBI:30616"/>
    </ligand>
</feature>
<comment type="cofactor">
    <cofactor evidence="9">
        <name>Mg(2+)</name>
        <dbReference type="ChEBI" id="CHEBI:18420"/>
    </cofactor>
</comment>
<feature type="binding site" evidence="9">
    <location>
        <position position="24"/>
    </location>
    <ligand>
        <name>ATP</name>
        <dbReference type="ChEBI" id="CHEBI:30616"/>
    </ligand>
</feature>
<evidence type="ECO:0000256" key="7">
    <source>
        <dbReference type="ARBA" id="ARBA00022993"/>
    </source>
</evidence>
<dbReference type="SUPFAM" id="SSF52374">
    <property type="entry name" value="Nucleotidylyl transferase"/>
    <property type="match status" value="1"/>
</dbReference>
<keyword evidence="3 9" id="KW-0548">Nucleotidyltransferase</keyword>
<dbReference type="GO" id="GO:0005737">
    <property type="term" value="C:cytoplasm"/>
    <property type="evidence" value="ECO:0007669"/>
    <property type="project" value="UniProtKB-SubCell"/>
</dbReference>
<comment type="catalytic activity">
    <reaction evidence="8 9">
        <text>(R)-4'-phosphopantetheine + ATP + H(+) = 3'-dephospho-CoA + diphosphate</text>
        <dbReference type="Rhea" id="RHEA:19801"/>
        <dbReference type="ChEBI" id="CHEBI:15378"/>
        <dbReference type="ChEBI" id="CHEBI:30616"/>
        <dbReference type="ChEBI" id="CHEBI:33019"/>
        <dbReference type="ChEBI" id="CHEBI:57328"/>
        <dbReference type="ChEBI" id="CHEBI:61723"/>
        <dbReference type="EC" id="2.7.7.3"/>
    </reaction>
</comment>
<name>A0AAN1XVK8_UNVUL</name>
<evidence type="ECO:0000256" key="4">
    <source>
        <dbReference type="ARBA" id="ARBA00022741"/>
    </source>
</evidence>
<accession>A0AAN1XVK8</accession>
<keyword evidence="1 9" id="KW-0963">Cytoplasm</keyword>
<dbReference type="NCBIfam" id="TIGR00125">
    <property type="entry name" value="cyt_tran_rel"/>
    <property type="match status" value="1"/>
</dbReference>
<dbReference type="GO" id="GO:0004595">
    <property type="term" value="F:pantetheine-phosphate adenylyltransferase activity"/>
    <property type="evidence" value="ECO:0007669"/>
    <property type="project" value="UniProtKB-UniRule"/>
</dbReference>
<dbReference type="EMBL" id="AP025523">
    <property type="protein sequence ID" value="BDE06226.1"/>
    <property type="molecule type" value="Genomic_DNA"/>
</dbReference>
<comment type="pathway">
    <text evidence="9">Cofactor biosynthesis; coenzyme A biosynthesis; CoA from (R)-pantothenate: step 4/5.</text>
</comment>
<evidence type="ECO:0000256" key="8">
    <source>
        <dbReference type="ARBA" id="ARBA00029346"/>
    </source>
</evidence>
<feature type="domain" description="Cytidyltransferase-like" evidence="10">
    <location>
        <begin position="12"/>
        <end position="140"/>
    </location>
</feature>
<evidence type="ECO:0000313" key="11">
    <source>
        <dbReference type="EMBL" id="BDE06226.1"/>
    </source>
</evidence>
<dbReference type="NCBIfam" id="TIGR01510">
    <property type="entry name" value="coaD_prev_kdtB"/>
    <property type="match status" value="1"/>
</dbReference>
<comment type="subunit">
    <text evidence="9">Homohexamer.</text>
</comment>
<sequence length="169" mass="18752">MNGNPASGHSAIYPGSFDPLTRGHLDVIERAAEIFDCVLVAVVVNPQKREPLFSLDEREAMIRKSVAHLRNVEVDHFRGLLADFVRARNATVIVKGLRVVSDFESEMSTALMNRSLSGVDTVFLPSDPRWSFVSSTLVKEVYNLGADVREYVPPSVLEVMLSKRPAPRS</sequence>
<comment type="similarity">
    <text evidence="9">Belongs to the bacterial CoaD family.</text>
</comment>
<feature type="binding site" evidence="9">
    <location>
        <position position="95"/>
    </location>
    <ligand>
        <name>substrate</name>
    </ligand>
</feature>
<dbReference type="HAMAP" id="MF_00151">
    <property type="entry name" value="PPAT_bact"/>
    <property type="match status" value="1"/>
</dbReference>
<dbReference type="Proteomes" id="UP001317532">
    <property type="component" value="Chromosome"/>
</dbReference>
<feature type="binding site" evidence="9">
    <location>
        <position position="48"/>
    </location>
    <ligand>
        <name>substrate</name>
    </ligand>
</feature>
<feature type="binding site" evidence="9">
    <location>
        <begin position="96"/>
        <end position="98"/>
    </location>
    <ligand>
        <name>ATP</name>
        <dbReference type="ChEBI" id="CHEBI:30616"/>
    </ligand>
</feature>
<dbReference type="PANTHER" id="PTHR21342:SF1">
    <property type="entry name" value="PHOSPHOPANTETHEINE ADENYLYLTRANSFERASE"/>
    <property type="match status" value="1"/>
</dbReference>
<keyword evidence="7 9" id="KW-0173">Coenzyme A biosynthesis</keyword>
<dbReference type="InterPro" id="IPR014729">
    <property type="entry name" value="Rossmann-like_a/b/a_fold"/>
</dbReference>
<evidence type="ECO:0000256" key="2">
    <source>
        <dbReference type="ARBA" id="ARBA00022679"/>
    </source>
</evidence>
<dbReference type="AlphaFoldDB" id="A0AAN1XVK8"/>
<feature type="site" description="Transition state stabilizer" evidence="9">
    <location>
        <position position="24"/>
    </location>
</feature>
<comment type="function">
    <text evidence="9">Reversibly transfers an adenylyl group from ATP to 4'-phosphopantetheine, yielding dephospho-CoA (dPCoA) and pyrophosphate.</text>
</comment>
<dbReference type="InterPro" id="IPR004821">
    <property type="entry name" value="Cyt_trans-like"/>
</dbReference>
<protein>
    <recommendedName>
        <fullName evidence="9">Phosphopantetheine adenylyltransferase</fullName>
        <ecNumber evidence="9">2.7.7.3</ecNumber>
    </recommendedName>
    <alternativeName>
        <fullName evidence="9">Dephospho-CoA pyrophosphorylase</fullName>
    </alternativeName>
    <alternativeName>
        <fullName evidence="9">Pantetheine-phosphate adenylyltransferase</fullName>
        <shortName evidence="9">PPAT</shortName>
    </alternativeName>
</protein>
<feature type="binding site" evidence="9">
    <location>
        <position position="16"/>
    </location>
    <ligand>
        <name>substrate</name>
    </ligand>
</feature>
<dbReference type="RefSeq" id="WP_317997202.1">
    <property type="nucleotide sequence ID" value="NZ_AP025523.1"/>
</dbReference>
<organism evidence="11 12">
    <name type="scientific">Vulcanimicrobium alpinum</name>
    <dbReference type="NCBI Taxonomy" id="3016050"/>
    <lineage>
        <taxon>Bacteria</taxon>
        <taxon>Bacillati</taxon>
        <taxon>Vulcanimicrobiota</taxon>
        <taxon>Vulcanimicrobiia</taxon>
        <taxon>Vulcanimicrobiales</taxon>
        <taxon>Vulcanimicrobiaceae</taxon>
        <taxon>Vulcanimicrobium</taxon>
    </lineage>
</organism>
<dbReference type="Gene3D" id="3.40.50.620">
    <property type="entry name" value="HUPs"/>
    <property type="match status" value="1"/>
</dbReference>